<dbReference type="PRINTS" id="PR00069">
    <property type="entry name" value="ALDKETRDTASE"/>
</dbReference>
<dbReference type="GO" id="GO:0005829">
    <property type="term" value="C:cytosol"/>
    <property type="evidence" value="ECO:0007669"/>
    <property type="project" value="TreeGrafter"/>
</dbReference>
<dbReference type="EMBL" id="JAAZSQ010000027">
    <property type="protein sequence ID" value="NKX56554.1"/>
    <property type="molecule type" value="Genomic_DNA"/>
</dbReference>
<accession>A0A7X6QMB2</accession>
<dbReference type="InterPro" id="IPR050523">
    <property type="entry name" value="AKR_Detox_Biosynth"/>
</dbReference>
<dbReference type="Pfam" id="PF00248">
    <property type="entry name" value="Aldo_ket_red"/>
    <property type="match status" value="1"/>
</dbReference>
<comment type="caution">
    <text evidence="3">The sequence shown here is derived from an EMBL/GenBank/DDBJ whole genome shotgun (WGS) entry which is preliminary data.</text>
</comment>
<dbReference type="Gene3D" id="3.20.20.100">
    <property type="entry name" value="NADP-dependent oxidoreductase domain"/>
    <property type="match status" value="1"/>
</dbReference>
<reference evidence="3 4" key="1">
    <citation type="submission" date="2020-04" db="EMBL/GenBank/DDBJ databases">
        <title>Arthrobacter sp. nov.</title>
        <authorList>
            <person name="Liu S."/>
        </authorList>
    </citation>
    <scope>NUCLEOTIDE SEQUENCE [LARGE SCALE GENOMIC DNA]</scope>
    <source>
        <strain evidence="3 4">E918</strain>
    </source>
</reference>
<evidence type="ECO:0000256" key="1">
    <source>
        <dbReference type="ARBA" id="ARBA00023002"/>
    </source>
</evidence>
<name>A0A7X6QMB2_9MICC</name>
<keyword evidence="4" id="KW-1185">Reference proteome</keyword>
<proteinExistence type="predicted"/>
<keyword evidence="1" id="KW-0560">Oxidoreductase</keyword>
<protein>
    <submittedName>
        <fullName evidence="3">Aldo/keto reductase</fullName>
    </submittedName>
</protein>
<dbReference type="GO" id="GO:0016491">
    <property type="term" value="F:oxidoreductase activity"/>
    <property type="evidence" value="ECO:0007669"/>
    <property type="project" value="UniProtKB-KW"/>
</dbReference>
<sequence>MPAAARAVIGTMNFGGSVDRTTALKIIGMALEAGVTRFDTANIYAGGCSEQLLGELLPRQRDGLEIATKVGLPEPGADTAPLSAGNIRASVERSLHRLRAERIDLLYFHAPDRSTPIAESLAEVGRLHEQGRVAALGLSNFSAWRAAEARHIAAAAGVPVPGTAQQLYNLLARRIEDEFADFVAASAVETTVYNPLAGGLLGGGHHRDRLPEAGRFGDPSTAAAYRDRYWHADVFDAVERLDVLAGDAGLTLPELALRWLLVQDGLVSGVLVGGSRAPHFAANLTALSRDPLPADLAAACSQMTARLRGTMPPFAR</sequence>
<evidence type="ECO:0000313" key="4">
    <source>
        <dbReference type="Proteomes" id="UP000544090"/>
    </source>
</evidence>
<dbReference type="InterPro" id="IPR020471">
    <property type="entry name" value="AKR"/>
</dbReference>
<evidence type="ECO:0000259" key="2">
    <source>
        <dbReference type="Pfam" id="PF00248"/>
    </source>
</evidence>
<dbReference type="RefSeq" id="WP_168488926.1">
    <property type="nucleotide sequence ID" value="NZ_JAAZSQ010000027.1"/>
</dbReference>
<dbReference type="SUPFAM" id="SSF51430">
    <property type="entry name" value="NAD(P)-linked oxidoreductase"/>
    <property type="match status" value="1"/>
</dbReference>
<evidence type="ECO:0000313" key="3">
    <source>
        <dbReference type="EMBL" id="NKX56554.1"/>
    </source>
</evidence>
<gene>
    <name evidence="3" type="ORF">HGG74_18900</name>
</gene>
<dbReference type="InterPro" id="IPR036812">
    <property type="entry name" value="NAD(P)_OxRdtase_dom_sf"/>
</dbReference>
<feature type="domain" description="NADP-dependent oxidoreductase" evidence="2">
    <location>
        <begin position="8"/>
        <end position="301"/>
    </location>
</feature>
<dbReference type="AlphaFoldDB" id="A0A7X6QMB2"/>
<dbReference type="Proteomes" id="UP000544090">
    <property type="component" value="Unassembled WGS sequence"/>
</dbReference>
<organism evidence="3 4">
    <name type="scientific">Arthrobacter mobilis</name>
    <dbReference type="NCBI Taxonomy" id="2724944"/>
    <lineage>
        <taxon>Bacteria</taxon>
        <taxon>Bacillati</taxon>
        <taxon>Actinomycetota</taxon>
        <taxon>Actinomycetes</taxon>
        <taxon>Micrococcales</taxon>
        <taxon>Micrococcaceae</taxon>
        <taxon>Arthrobacter</taxon>
    </lineage>
</organism>
<dbReference type="InterPro" id="IPR023210">
    <property type="entry name" value="NADP_OxRdtase_dom"/>
</dbReference>
<dbReference type="PANTHER" id="PTHR43364">
    <property type="entry name" value="NADH-SPECIFIC METHYLGLYOXAL REDUCTASE-RELATED"/>
    <property type="match status" value="1"/>
</dbReference>
<dbReference type="PANTHER" id="PTHR43364:SF4">
    <property type="entry name" value="NAD(P)-LINKED OXIDOREDUCTASE SUPERFAMILY PROTEIN"/>
    <property type="match status" value="1"/>
</dbReference>